<keyword evidence="1" id="KW-0539">Nucleus</keyword>
<feature type="DNA-binding region" description="HMG box" evidence="1">
    <location>
        <begin position="313"/>
        <end position="365"/>
    </location>
</feature>
<evidence type="ECO:0000313" key="6">
    <source>
        <dbReference type="Proteomes" id="UP000324222"/>
    </source>
</evidence>
<feature type="signal peptide" evidence="3">
    <location>
        <begin position="1"/>
        <end position="20"/>
    </location>
</feature>
<comment type="caution">
    <text evidence="5">The sequence shown here is derived from an EMBL/GenBank/DDBJ whole genome shotgun (WGS) entry which is preliminary data.</text>
</comment>
<evidence type="ECO:0000256" key="1">
    <source>
        <dbReference type="PROSITE-ProRule" id="PRU00267"/>
    </source>
</evidence>
<feature type="region of interest" description="Disordered" evidence="2">
    <location>
        <begin position="270"/>
        <end position="318"/>
    </location>
</feature>
<keyword evidence="3" id="KW-0732">Signal</keyword>
<evidence type="ECO:0000256" key="2">
    <source>
        <dbReference type="SAM" id="MobiDB-lite"/>
    </source>
</evidence>
<gene>
    <name evidence="5" type="ORF">E2C01_010182</name>
</gene>
<reference evidence="5 6" key="1">
    <citation type="submission" date="2019-05" db="EMBL/GenBank/DDBJ databases">
        <title>Another draft genome of Portunus trituberculatus and its Hox gene families provides insights of decapod evolution.</title>
        <authorList>
            <person name="Jeong J.-H."/>
            <person name="Song I."/>
            <person name="Kim S."/>
            <person name="Choi T."/>
            <person name="Kim D."/>
            <person name="Ryu S."/>
            <person name="Kim W."/>
        </authorList>
    </citation>
    <scope>NUCLEOTIDE SEQUENCE [LARGE SCALE GENOMIC DNA]</scope>
    <source>
        <tissue evidence="5">Muscle</tissue>
    </source>
</reference>
<dbReference type="Gene3D" id="1.10.30.10">
    <property type="entry name" value="High mobility group box domain"/>
    <property type="match status" value="1"/>
</dbReference>
<accession>A0A5B7D7U9</accession>
<feature type="chain" id="PRO_5022984452" description="HMG box domain-containing protein" evidence="3">
    <location>
        <begin position="21"/>
        <end position="472"/>
    </location>
</feature>
<organism evidence="5 6">
    <name type="scientific">Portunus trituberculatus</name>
    <name type="common">Swimming crab</name>
    <name type="synonym">Neptunus trituberculatus</name>
    <dbReference type="NCBI Taxonomy" id="210409"/>
    <lineage>
        <taxon>Eukaryota</taxon>
        <taxon>Metazoa</taxon>
        <taxon>Ecdysozoa</taxon>
        <taxon>Arthropoda</taxon>
        <taxon>Crustacea</taxon>
        <taxon>Multicrustacea</taxon>
        <taxon>Malacostraca</taxon>
        <taxon>Eumalacostraca</taxon>
        <taxon>Eucarida</taxon>
        <taxon>Decapoda</taxon>
        <taxon>Pleocyemata</taxon>
        <taxon>Brachyura</taxon>
        <taxon>Eubrachyura</taxon>
        <taxon>Portunoidea</taxon>
        <taxon>Portunidae</taxon>
        <taxon>Portuninae</taxon>
        <taxon>Portunus</taxon>
    </lineage>
</organism>
<evidence type="ECO:0000313" key="5">
    <source>
        <dbReference type="EMBL" id="MPC17331.1"/>
    </source>
</evidence>
<dbReference type="PROSITE" id="PS50118">
    <property type="entry name" value="HMG_BOX_2"/>
    <property type="match status" value="1"/>
</dbReference>
<dbReference type="AlphaFoldDB" id="A0A5B7D7U9"/>
<dbReference type="GO" id="GO:0003677">
    <property type="term" value="F:DNA binding"/>
    <property type="evidence" value="ECO:0007669"/>
    <property type="project" value="UniProtKB-UniRule"/>
</dbReference>
<keyword evidence="6" id="KW-1185">Reference proteome</keyword>
<keyword evidence="1" id="KW-0238">DNA-binding</keyword>
<feature type="compositionally biased region" description="Basic and acidic residues" evidence="2">
    <location>
        <begin position="299"/>
        <end position="308"/>
    </location>
</feature>
<dbReference type="OrthoDB" id="10070927at2759"/>
<dbReference type="InterPro" id="IPR036910">
    <property type="entry name" value="HMG_box_dom_sf"/>
</dbReference>
<dbReference type="GO" id="GO:0005634">
    <property type="term" value="C:nucleus"/>
    <property type="evidence" value="ECO:0007669"/>
    <property type="project" value="UniProtKB-UniRule"/>
</dbReference>
<feature type="compositionally biased region" description="Polar residues" evidence="2">
    <location>
        <begin position="286"/>
        <end position="296"/>
    </location>
</feature>
<name>A0A5B7D7U9_PORTR</name>
<dbReference type="Proteomes" id="UP000324222">
    <property type="component" value="Unassembled WGS sequence"/>
</dbReference>
<dbReference type="Pfam" id="PF00505">
    <property type="entry name" value="HMG_box"/>
    <property type="match status" value="1"/>
</dbReference>
<proteinExistence type="predicted"/>
<dbReference type="InterPro" id="IPR009071">
    <property type="entry name" value="HMG_box_dom"/>
</dbReference>
<protein>
    <recommendedName>
        <fullName evidence="4">HMG box domain-containing protein</fullName>
    </recommendedName>
</protein>
<sequence>MLQLIVSIAVMLTRYVPGNALGITWSRTFYSLLTLNSSALVAPAVNSCTARRPVLVRHPMLNWPHALQLSLLVQRQLLLLPSGHIGVPGNEHSDRLAKEAASRAPSPAPVPFQDVFHCIRVAVAALWQRRWLTGIATSKMGEITTSSIPHWTYTHVRDRRLQTLLARLRIGHTYLTQRYLLTREPQPYCDDSLVPLTVRHLVVECPSLTDLRHRYLYRCRGRDSGVYYLSKVLGPECLAQGHDVFSFLGEGGLLPKFSFLLSPCGGDGGGGVKQTSSLPALGRPRSSGSSLNSRRQPQVKRERVERDTPAPNPKRPSNAFLHFCQEQREAATAHHLHQTGRMPDKKQLTRQLASRWNALPDDDKKSLQAPHRWCGSNDTTLPGTVRHGGGGDDAHDSLFALKGDAWSRSSHGWWNVGSSATLGKQRKHEFLQNPQYPGRPQGGILLKHGDKVPDASPPAGWWGQELTCVVQP</sequence>
<evidence type="ECO:0000259" key="4">
    <source>
        <dbReference type="PROSITE" id="PS50118"/>
    </source>
</evidence>
<evidence type="ECO:0000256" key="3">
    <source>
        <dbReference type="SAM" id="SignalP"/>
    </source>
</evidence>
<dbReference type="SUPFAM" id="SSF47095">
    <property type="entry name" value="HMG-box"/>
    <property type="match status" value="1"/>
</dbReference>
<feature type="domain" description="HMG box" evidence="4">
    <location>
        <begin position="313"/>
        <end position="365"/>
    </location>
</feature>
<dbReference type="EMBL" id="VSRR010000580">
    <property type="protein sequence ID" value="MPC17331.1"/>
    <property type="molecule type" value="Genomic_DNA"/>
</dbReference>